<evidence type="ECO:0000256" key="7">
    <source>
        <dbReference type="RuleBase" id="RU363032"/>
    </source>
</evidence>
<dbReference type="InterPro" id="IPR035906">
    <property type="entry name" value="MetI-like_sf"/>
</dbReference>
<evidence type="ECO:0000256" key="5">
    <source>
        <dbReference type="ARBA" id="ARBA00022989"/>
    </source>
</evidence>
<evidence type="ECO:0000256" key="8">
    <source>
        <dbReference type="SAM" id="MobiDB-lite"/>
    </source>
</evidence>
<feature type="transmembrane region" description="Helical" evidence="7">
    <location>
        <begin position="36"/>
        <end position="57"/>
    </location>
</feature>
<keyword evidence="6 7" id="KW-0472">Membrane</keyword>
<feature type="region of interest" description="Disordered" evidence="8">
    <location>
        <begin position="1"/>
        <end position="23"/>
    </location>
</feature>
<comment type="subcellular location">
    <subcellularLocation>
        <location evidence="1 7">Cell membrane</location>
        <topology evidence="1 7">Multi-pass membrane protein</topology>
    </subcellularLocation>
</comment>
<evidence type="ECO:0000256" key="4">
    <source>
        <dbReference type="ARBA" id="ARBA00022692"/>
    </source>
</evidence>
<evidence type="ECO:0000256" key="1">
    <source>
        <dbReference type="ARBA" id="ARBA00004651"/>
    </source>
</evidence>
<feature type="compositionally biased region" description="Polar residues" evidence="8">
    <location>
        <begin position="1"/>
        <end position="16"/>
    </location>
</feature>
<sequence length="334" mass="37873">MASGSATEITKTQSEGDFQAPQRHKKKLTKNTLRDWRFCAICLAYPVIQFVLVWSFVNIGGVLLAFKRYYAWGDWEWCGFFQFAKVIDDLLHSTVNQTGVSWLNSTRVELLNSFGYGFVTIFISLPLSLLFSYFLSKKMPLSNVFRVIFFLPNVIPIVALTLAFKLPFDSTYGYMYKVFTAFGLSGGIFESWPSSQIWIYIYCIWAGLGYYILLLSGAIGRIPKEIYESAEIDGAGYATEFIKITVPLVWPTIITLVVLGMTNVLTLYLQPYLMTNGEASTYTIAMSIFVSTSSYNPVQYCEAAAKGLLFTIVWAPIVMLVRNLMSRCFRDVDY</sequence>
<proteinExistence type="inferred from homology"/>
<reference evidence="10" key="1">
    <citation type="journal article" date="2021" name="PeerJ">
        <title>Extensive microbial diversity within the chicken gut microbiome revealed by metagenomics and culture.</title>
        <authorList>
            <person name="Gilroy R."/>
            <person name="Ravi A."/>
            <person name="Getino M."/>
            <person name="Pursley I."/>
            <person name="Horton D.L."/>
            <person name="Alikhan N.F."/>
            <person name="Baker D."/>
            <person name="Gharbi K."/>
            <person name="Hall N."/>
            <person name="Watson M."/>
            <person name="Adriaenssens E.M."/>
            <person name="Foster-Nyarko E."/>
            <person name="Jarju S."/>
            <person name="Secka A."/>
            <person name="Antonio M."/>
            <person name="Oren A."/>
            <person name="Chaudhuri R.R."/>
            <person name="La Ragione R."/>
            <person name="Hildebrand F."/>
            <person name="Pallen M.J."/>
        </authorList>
    </citation>
    <scope>NUCLEOTIDE SEQUENCE</scope>
    <source>
        <strain evidence="10">CHK199-9574</strain>
    </source>
</reference>
<dbReference type="CDD" id="cd06261">
    <property type="entry name" value="TM_PBP2"/>
    <property type="match status" value="1"/>
</dbReference>
<evidence type="ECO:0000313" key="10">
    <source>
        <dbReference type="EMBL" id="HIY78253.1"/>
    </source>
</evidence>
<evidence type="ECO:0000256" key="6">
    <source>
        <dbReference type="ARBA" id="ARBA00023136"/>
    </source>
</evidence>
<evidence type="ECO:0000313" key="11">
    <source>
        <dbReference type="Proteomes" id="UP000824135"/>
    </source>
</evidence>
<reference evidence="10" key="2">
    <citation type="submission" date="2021-04" db="EMBL/GenBank/DDBJ databases">
        <authorList>
            <person name="Gilroy R."/>
        </authorList>
    </citation>
    <scope>NUCLEOTIDE SEQUENCE</scope>
    <source>
        <strain evidence="10">CHK199-9574</strain>
    </source>
</reference>
<evidence type="ECO:0000259" key="9">
    <source>
        <dbReference type="PROSITE" id="PS50928"/>
    </source>
</evidence>
<organism evidence="10 11">
    <name type="scientific">Candidatus Borkfalkia excrementavium</name>
    <dbReference type="NCBI Taxonomy" id="2838505"/>
    <lineage>
        <taxon>Bacteria</taxon>
        <taxon>Bacillati</taxon>
        <taxon>Bacillota</taxon>
        <taxon>Clostridia</taxon>
        <taxon>Christensenellales</taxon>
        <taxon>Christensenellaceae</taxon>
        <taxon>Candidatus Borkfalkia</taxon>
    </lineage>
</organism>
<evidence type="ECO:0000256" key="3">
    <source>
        <dbReference type="ARBA" id="ARBA00022475"/>
    </source>
</evidence>
<dbReference type="Proteomes" id="UP000824135">
    <property type="component" value="Unassembled WGS sequence"/>
</dbReference>
<evidence type="ECO:0000256" key="2">
    <source>
        <dbReference type="ARBA" id="ARBA00022448"/>
    </source>
</evidence>
<dbReference type="InterPro" id="IPR000515">
    <property type="entry name" value="MetI-like"/>
</dbReference>
<dbReference type="Gene3D" id="1.10.3720.10">
    <property type="entry name" value="MetI-like"/>
    <property type="match status" value="1"/>
</dbReference>
<dbReference type="PROSITE" id="PS50928">
    <property type="entry name" value="ABC_TM1"/>
    <property type="match status" value="1"/>
</dbReference>
<gene>
    <name evidence="10" type="ORF">H9728_04345</name>
</gene>
<keyword evidence="2 7" id="KW-0813">Transport</keyword>
<dbReference type="SUPFAM" id="SSF161098">
    <property type="entry name" value="MetI-like"/>
    <property type="match status" value="1"/>
</dbReference>
<comment type="similarity">
    <text evidence="7">Belongs to the binding-protein-dependent transport system permease family.</text>
</comment>
<feature type="transmembrane region" description="Helical" evidence="7">
    <location>
        <begin position="248"/>
        <end position="269"/>
    </location>
</feature>
<dbReference type="InterPro" id="IPR051393">
    <property type="entry name" value="ABC_transporter_permease"/>
</dbReference>
<dbReference type="PANTHER" id="PTHR30193:SF37">
    <property type="entry name" value="INNER MEMBRANE ABC TRANSPORTER PERMEASE PROTEIN YCJO"/>
    <property type="match status" value="1"/>
</dbReference>
<feature type="transmembrane region" description="Helical" evidence="7">
    <location>
        <begin position="304"/>
        <end position="321"/>
    </location>
</feature>
<dbReference type="GO" id="GO:0005886">
    <property type="term" value="C:plasma membrane"/>
    <property type="evidence" value="ECO:0007669"/>
    <property type="project" value="UniProtKB-SubCell"/>
</dbReference>
<dbReference type="EMBL" id="DXCO01000033">
    <property type="protein sequence ID" value="HIY78253.1"/>
    <property type="molecule type" value="Genomic_DNA"/>
</dbReference>
<accession>A0A9D2CEX1</accession>
<feature type="transmembrane region" description="Helical" evidence="7">
    <location>
        <begin position="147"/>
        <end position="168"/>
    </location>
</feature>
<protein>
    <submittedName>
        <fullName evidence="10">Sugar ABC transporter permease</fullName>
    </submittedName>
</protein>
<dbReference type="GO" id="GO:0055085">
    <property type="term" value="P:transmembrane transport"/>
    <property type="evidence" value="ECO:0007669"/>
    <property type="project" value="InterPro"/>
</dbReference>
<feature type="domain" description="ABC transmembrane type-1" evidence="9">
    <location>
        <begin position="110"/>
        <end position="321"/>
    </location>
</feature>
<feature type="transmembrane region" description="Helical" evidence="7">
    <location>
        <begin position="114"/>
        <end position="135"/>
    </location>
</feature>
<dbReference type="AlphaFoldDB" id="A0A9D2CEX1"/>
<name>A0A9D2CEX1_9FIRM</name>
<comment type="caution">
    <text evidence="10">The sequence shown here is derived from an EMBL/GenBank/DDBJ whole genome shotgun (WGS) entry which is preliminary data.</text>
</comment>
<dbReference type="Pfam" id="PF00528">
    <property type="entry name" value="BPD_transp_1"/>
    <property type="match status" value="1"/>
</dbReference>
<keyword evidence="3" id="KW-1003">Cell membrane</keyword>
<keyword evidence="5 7" id="KW-1133">Transmembrane helix</keyword>
<dbReference type="PANTHER" id="PTHR30193">
    <property type="entry name" value="ABC TRANSPORTER PERMEASE PROTEIN"/>
    <property type="match status" value="1"/>
</dbReference>
<keyword evidence="4 7" id="KW-0812">Transmembrane</keyword>
<feature type="transmembrane region" description="Helical" evidence="7">
    <location>
        <begin position="199"/>
        <end position="219"/>
    </location>
</feature>